<proteinExistence type="predicted"/>
<reference evidence="2 3" key="1">
    <citation type="journal article" date="2014" name="Int. J. Syst. Evol. Microbiol.">
        <title>Phylogenomics and the dynamic genome evolution of the genus Streptococcus.</title>
        <authorList>
            <consortium name="The Broad Institute Genome Sequencing Platform"/>
            <person name="Richards V.P."/>
            <person name="Palmer S.R."/>
            <person name="Pavinski Bitar P.D."/>
            <person name="Qin X."/>
            <person name="Weinstock G.M."/>
            <person name="Highlander S.K."/>
            <person name="Town C.D."/>
            <person name="Burne R.A."/>
            <person name="Stanhope M.J."/>
        </authorList>
    </citation>
    <scope>NUCLEOTIDE SEQUENCE [LARGE SCALE GENOMIC DNA]</scope>
    <source>
        <strain evidence="2 3">LQ 940-04</strain>
    </source>
</reference>
<protein>
    <submittedName>
        <fullName evidence="2">Uncharacterized protein</fullName>
    </submittedName>
</protein>
<feature type="transmembrane region" description="Helical" evidence="1">
    <location>
        <begin position="36"/>
        <end position="55"/>
    </location>
</feature>
<feature type="transmembrane region" description="Helical" evidence="1">
    <location>
        <begin position="14"/>
        <end position="30"/>
    </location>
</feature>
<evidence type="ECO:0000256" key="1">
    <source>
        <dbReference type="SAM" id="Phobius"/>
    </source>
</evidence>
<name>G5KB57_9STRE</name>
<dbReference type="AlphaFoldDB" id="G5KB57"/>
<dbReference type="Proteomes" id="UP000003217">
    <property type="component" value="Unassembled WGS sequence"/>
</dbReference>
<keyword evidence="1" id="KW-0812">Transmembrane</keyword>
<dbReference type="EMBL" id="AEUY02000005">
    <property type="protein sequence ID" value="EHI65710.1"/>
    <property type="molecule type" value="Genomic_DNA"/>
</dbReference>
<comment type="caution">
    <text evidence="2">The sequence shown here is derived from an EMBL/GenBank/DDBJ whole genome shotgun (WGS) entry which is preliminary data.</text>
</comment>
<evidence type="ECO:0000313" key="2">
    <source>
        <dbReference type="EMBL" id="EHI65710.1"/>
    </source>
</evidence>
<keyword evidence="1" id="KW-0472">Membrane</keyword>
<evidence type="ECO:0000313" key="3">
    <source>
        <dbReference type="Proteomes" id="UP000003217"/>
    </source>
</evidence>
<sequence>MASLNKFSTFIRQTKYFSVFYIIFLIYKIWKGSSALNLLFYIPIIFVFYSIGFILSMNNIQMKE</sequence>
<organism evidence="2 3">
    <name type="scientific">Streptococcus pseudoporcinus LQ 940-04</name>
    <dbReference type="NCBI Taxonomy" id="875093"/>
    <lineage>
        <taxon>Bacteria</taxon>
        <taxon>Bacillati</taxon>
        <taxon>Bacillota</taxon>
        <taxon>Bacilli</taxon>
        <taxon>Lactobacillales</taxon>
        <taxon>Streptococcaceae</taxon>
        <taxon>Streptococcus</taxon>
    </lineage>
</organism>
<accession>G5KB57</accession>
<gene>
    <name evidence="2" type="ORF">STRPS_1576</name>
</gene>
<keyword evidence="3" id="KW-1185">Reference proteome</keyword>
<keyword evidence="1" id="KW-1133">Transmembrane helix</keyword>